<name>A0A6C0D2E1_9ZZZZ</name>
<organism evidence="2">
    <name type="scientific">viral metagenome</name>
    <dbReference type="NCBI Taxonomy" id="1070528"/>
    <lineage>
        <taxon>unclassified sequences</taxon>
        <taxon>metagenomes</taxon>
        <taxon>organismal metagenomes</taxon>
    </lineage>
</organism>
<accession>A0A6C0D2E1</accession>
<keyword evidence="1" id="KW-1133">Transmembrane helix</keyword>
<evidence type="ECO:0000313" key="2">
    <source>
        <dbReference type="EMBL" id="QHT10613.1"/>
    </source>
</evidence>
<keyword evidence="1" id="KW-0812">Transmembrane</keyword>
<proteinExistence type="predicted"/>
<protein>
    <submittedName>
        <fullName evidence="2">Uncharacterized protein</fullName>
    </submittedName>
</protein>
<sequence length="386" mass="45446">MLNFFKNETNVNDALWEAHSDSDDDVEDKNNFHKLTLEEVKKKISADYEVSDIHRYSSALDNIASFIKSQAFIYNEAANHCRFQLNLLMLPCIFLSSLCTVFSSISEKYSYGTFCIATINALIAFLLAIVNYLKLDAASESHHITSNNFLKLKIILEFSSGEVLLFQHPLMQLDGIEKKIEIWDKAYNTGTEERKLFIQSLYTERDEIASNLVSSLQEKILETKRKIVEIREINRFSIPKNIMNTYPIIFNINIFSFIKTIDDYRNNNILKLKNYRNELRYIKSKDISDNDLIRIKELYQEKMDTMNEIKILNSTSNLIDMMFQQEIKNSVLFKKYFYMFYIQKIVNVIFVNNSTYFLPNDYKNPYDCGYYDKTLKKSLLRKILNQ</sequence>
<evidence type="ECO:0000256" key="1">
    <source>
        <dbReference type="SAM" id="Phobius"/>
    </source>
</evidence>
<keyword evidence="1" id="KW-0472">Membrane</keyword>
<dbReference type="EMBL" id="MN739523">
    <property type="protein sequence ID" value="QHT10613.1"/>
    <property type="molecule type" value="Genomic_DNA"/>
</dbReference>
<reference evidence="2" key="1">
    <citation type="journal article" date="2020" name="Nature">
        <title>Giant virus diversity and host interactions through global metagenomics.</title>
        <authorList>
            <person name="Schulz F."/>
            <person name="Roux S."/>
            <person name="Paez-Espino D."/>
            <person name="Jungbluth S."/>
            <person name="Walsh D.A."/>
            <person name="Denef V.J."/>
            <person name="McMahon K.D."/>
            <person name="Konstantinidis K.T."/>
            <person name="Eloe-Fadrosh E.A."/>
            <person name="Kyrpides N.C."/>
            <person name="Woyke T."/>
        </authorList>
    </citation>
    <scope>NUCLEOTIDE SEQUENCE</scope>
    <source>
        <strain evidence="2">GVMAG-M-3300023174-107</strain>
    </source>
</reference>
<feature type="transmembrane region" description="Helical" evidence="1">
    <location>
        <begin position="85"/>
        <end position="105"/>
    </location>
</feature>
<feature type="transmembrane region" description="Helical" evidence="1">
    <location>
        <begin position="111"/>
        <end position="133"/>
    </location>
</feature>
<dbReference type="AlphaFoldDB" id="A0A6C0D2E1"/>